<comment type="caution">
    <text evidence="6">The sequence shown here is derived from an EMBL/GenBank/DDBJ whole genome shotgun (WGS) entry which is preliminary data.</text>
</comment>
<feature type="domain" description="Protein kinase" evidence="5">
    <location>
        <begin position="45"/>
        <end position="414"/>
    </location>
</feature>
<sequence length="1033" mass="116206">MEKDRSVSSTSISSEGDSCSSPKGKKSVHKRKKDDSKTLTSASALRSLCRLGKGGFGEVNIVSIEGISGIYILKKMLRACDKGVVKACRKEFKTQVKLFMNPKCFNRIPRPMYILDLLDENYQGVYGFCMEYCRGGSVKDFAKRWCVGGKYGSCSDSDALGVSSVNLDDKSSEDSSSDSSSEMSVEFDSMTLDPLRVASLCIGMIECLSDVFIAKPKLVHRDIKPDNFLIRADDKSGECNVVLADLGFAQIKDTISSSVSSQSFERSSAHIKASETNPKAAPDRSICGTLVYNSFEALRHGQHSQESDAHSLGMSILALFTCQDPFVNMTIFRGISDPVDIVSKLVSLMEKNLTPQISSEPLFRTLKTMEDGKFKPVHDCLNEVFKGLTLLDVDKRMKVHTAREKVQSIKHLLPKIGEGWECPSIDDIVEMQLEEYGGDPGSIIQGIEGGKKDMTDMDHESLQSIKQFDQAWDDSLRSQVIIPSSSSSSSSDPLIQLTRMNPLSPSDLKTMVRDIKGTVLQGSLTSLYEQSSRRLKETFEEWLIKFSINSIPISSSSLASGISLFTLCFECLSLFLRHEHSSSPISDIDAAAGSVSTLTLDEESFKDLIETFLAPMIRVVSSLRKLDEDTERKGNECLIVIERALVHIVLIAEETVDDFKSKLIPQISSVLMRVVDEFDHKTLVDTIKKCPDSESTSELYHEHKESILSVFLAYQSRSEIEEHKKEIIVCCQCLRWFVRHDISGNEIYLPIPDLKDLIDTFIDHLSRVESVLEAAVDEEYCRICVSYTFKIDELDPFLPKISPTFHRILERGSKEKLKGNIPKWLLTTLRNISISKSSSTRSSIFTLIKPYAKDWMRIYGDIEYYEEWFVILKYLSWSPEDRSPNKAICSESWPFFHPILDVVKRECSGDKIVEKDYADVLDFFSNLCCDPSHVQEIYDNVKDLLDGWYEAVKKKKHGTGIILWSKLISMLSTVPSLVPLLSPKYDTHMEWCKDNGGWESYCSSYVTNCVVEEMPFIMASDRFVSSSKCCVIM</sequence>
<dbReference type="EMBL" id="BQXS01012760">
    <property type="protein sequence ID" value="GKT27634.1"/>
    <property type="molecule type" value="Genomic_DNA"/>
</dbReference>
<keyword evidence="7" id="KW-1185">Reference proteome</keyword>
<gene>
    <name evidence="6" type="ORF">ADUPG1_013936</name>
</gene>
<evidence type="ECO:0000259" key="5">
    <source>
        <dbReference type="PROSITE" id="PS50011"/>
    </source>
</evidence>
<reference evidence="6" key="1">
    <citation type="submission" date="2022-03" db="EMBL/GenBank/DDBJ databases">
        <title>Draft genome sequence of Aduncisulcus paluster, a free-living microaerophilic Fornicata.</title>
        <authorList>
            <person name="Yuyama I."/>
            <person name="Kume K."/>
            <person name="Tamura T."/>
            <person name="Inagaki Y."/>
            <person name="Hashimoto T."/>
        </authorList>
    </citation>
    <scope>NUCLEOTIDE SEQUENCE</scope>
    <source>
        <strain evidence="6">NY0171</strain>
    </source>
</reference>
<accession>A0ABQ5K846</accession>
<dbReference type="SUPFAM" id="SSF56112">
    <property type="entry name" value="Protein kinase-like (PK-like)"/>
    <property type="match status" value="1"/>
</dbReference>
<evidence type="ECO:0000256" key="3">
    <source>
        <dbReference type="PROSITE-ProRule" id="PRU10141"/>
    </source>
</evidence>
<feature type="region of interest" description="Disordered" evidence="4">
    <location>
        <begin position="166"/>
        <end position="185"/>
    </location>
</feature>
<keyword evidence="1 3" id="KW-0547">Nucleotide-binding</keyword>
<dbReference type="InterPro" id="IPR053235">
    <property type="entry name" value="Ser_Thr_kinase"/>
</dbReference>
<dbReference type="InterPro" id="IPR017441">
    <property type="entry name" value="Protein_kinase_ATP_BS"/>
</dbReference>
<evidence type="ECO:0000256" key="4">
    <source>
        <dbReference type="SAM" id="MobiDB-lite"/>
    </source>
</evidence>
<dbReference type="Proteomes" id="UP001057375">
    <property type="component" value="Unassembled WGS sequence"/>
</dbReference>
<dbReference type="InterPro" id="IPR008271">
    <property type="entry name" value="Ser/Thr_kinase_AS"/>
</dbReference>
<dbReference type="PROSITE" id="PS00108">
    <property type="entry name" value="PROTEIN_KINASE_ST"/>
    <property type="match status" value="1"/>
</dbReference>
<dbReference type="SMART" id="SM00220">
    <property type="entry name" value="S_TKc"/>
    <property type="match status" value="1"/>
</dbReference>
<feature type="compositionally biased region" description="Basic residues" evidence="4">
    <location>
        <begin position="23"/>
        <end position="32"/>
    </location>
</feature>
<proteinExistence type="predicted"/>
<dbReference type="PROSITE" id="PS50011">
    <property type="entry name" value="PROTEIN_KINASE_DOM"/>
    <property type="match status" value="1"/>
</dbReference>
<name>A0ABQ5K846_9EUKA</name>
<feature type="region of interest" description="Disordered" evidence="4">
    <location>
        <begin position="1"/>
        <end position="38"/>
    </location>
</feature>
<protein>
    <recommendedName>
        <fullName evidence="5">Protein kinase domain-containing protein</fullName>
    </recommendedName>
</protein>
<dbReference type="InterPro" id="IPR011009">
    <property type="entry name" value="Kinase-like_dom_sf"/>
</dbReference>
<evidence type="ECO:0000313" key="6">
    <source>
        <dbReference type="EMBL" id="GKT27634.1"/>
    </source>
</evidence>
<feature type="binding site" evidence="3">
    <location>
        <position position="74"/>
    </location>
    <ligand>
        <name>ATP</name>
        <dbReference type="ChEBI" id="CHEBI:30616"/>
    </ligand>
</feature>
<evidence type="ECO:0000256" key="2">
    <source>
        <dbReference type="ARBA" id="ARBA00022840"/>
    </source>
</evidence>
<dbReference type="Gene3D" id="1.10.510.10">
    <property type="entry name" value="Transferase(Phosphotransferase) domain 1"/>
    <property type="match status" value="1"/>
</dbReference>
<evidence type="ECO:0000256" key="1">
    <source>
        <dbReference type="ARBA" id="ARBA00022741"/>
    </source>
</evidence>
<evidence type="ECO:0000313" key="7">
    <source>
        <dbReference type="Proteomes" id="UP001057375"/>
    </source>
</evidence>
<dbReference type="InterPro" id="IPR000719">
    <property type="entry name" value="Prot_kinase_dom"/>
</dbReference>
<keyword evidence="2 3" id="KW-0067">ATP-binding</keyword>
<feature type="compositionally biased region" description="Polar residues" evidence="4">
    <location>
        <begin position="7"/>
        <end position="21"/>
    </location>
</feature>
<dbReference type="PANTHER" id="PTHR24361">
    <property type="entry name" value="MITOGEN-ACTIVATED KINASE KINASE KINASE"/>
    <property type="match status" value="1"/>
</dbReference>
<dbReference type="PROSITE" id="PS00107">
    <property type="entry name" value="PROTEIN_KINASE_ATP"/>
    <property type="match status" value="1"/>
</dbReference>
<organism evidence="6 7">
    <name type="scientific">Aduncisulcus paluster</name>
    <dbReference type="NCBI Taxonomy" id="2918883"/>
    <lineage>
        <taxon>Eukaryota</taxon>
        <taxon>Metamonada</taxon>
        <taxon>Carpediemonas-like organisms</taxon>
        <taxon>Aduncisulcus</taxon>
    </lineage>
</organism>
<dbReference type="Pfam" id="PF00069">
    <property type="entry name" value="Pkinase"/>
    <property type="match status" value="1"/>
</dbReference>